<dbReference type="AlphaFoldDB" id="A0A2I0A4Q9"/>
<dbReference type="Pfam" id="PF00646">
    <property type="entry name" value="F-box"/>
    <property type="match status" value="1"/>
</dbReference>
<dbReference type="OrthoDB" id="512036at2759"/>
<accession>A0A2I0A4Q9</accession>
<dbReference type="InterPro" id="IPR001810">
    <property type="entry name" value="F-box_dom"/>
</dbReference>
<gene>
    <name evidence="2" type="ORF">AXF42_Ash013729</name>
</gene>
<protein>
    <submittedName>
        <fullName evidence="2">F-box protein</fullName>
    </submittedName>
</protein>
<name>A0A2I0A4Q9_9ASPA</name>
<keyword evidence="3" id="KW-1185">Reference proteome</keyword>
<dbReference type="PANTHER" id="PTHR31482">
    <property type="entry name" value="ESTS AU081301(E20138)"/>
    <property type="match status" value="1"/>
</dbReference>
<evidence type="ECO:0000313" key="2">
    <source>
        <dbReference type="EMBL" id="PKA50514.1"/>
    </source>
</evidence>
<feature type="domain" description="F-box" evidence="1">
    <location>
        <begin position="86"/>
        <end position="132"/>
    </location>
</feature>
<dbReference type="Proteomes" id="UP000236161">
    <property type="component" value="Unassembled WGS sequence"/>
</dbReference>
<evidence type="ECO:0000259" key="1">
    <source>
        <dbReference type="PROSITE" id="PS50181"/>
    </source>
</evidence>
<evidence type="ECO:0000313" key="3">
    <source>
        <dbReference type="Proteomes" id="UP000236161"/>
    </source>
</evidence>
<dbReference type="InterPro" id="IPR036047">
    <property type="entry name" value="F-box-like_dom_sf"/>
</dbReference>
<proteinExistence type="predicted"/>
<dbReference type="EMBL" id="KZ452023">
    <property type="protein sequence ID" value="PKA50514.1"/>
    <property type="molecule type" value="Genomic_DNA"/>
</dbReference>
<sequence>MILLLKPFLLFLLFFINRLTKKPFLPPWVTQLGLLVFLLCQELILHSLEWVKNCSISINQTLKSPAAITFKRSCCSEAENHDPPGNKTVLDLPELALELILAKLSPLELYKMGCVSRALRRRCRSDHLWERHFREKWSRVLGEAGRRKWEQRVASRREFSIGDEAGGKGGRKPWKPLPANSIFSFYLEIESGRFSFPAQIYNRESVHGGFSLSCHDAEISYNHYTNMFYVRYPPHGKRSPAIEEVPWDRIRAASVDASPHNLHISDCLSDLHPGDHIEIQWRRNKEFPYGWWYGVVGHLENCKRREHNCLCHKNETIMLEFNQYAPGSRWRGVRVDRKEHREEGNENDGFHGGIRKLRTKEEISAWMQIWSSQALE</sequence>
<dbReference type="SUPFAM" id="SSF81383">
    <property type="entry name" value="F-box domain"/>
    <property type="match status" value="1"/>
</dbReference>
<dbReference type="STRING" id="1088818.A0A2I0A4Q9"/>
<dbReference type="PANTHER" id="PTHR31482:SF18">
    <property type="entry name" value="ESTS AU081301(E20138)"/>
    <property type="match status" value="1"/>
</dbReference>
<reference evidence="2 3" key="1">
    <citation type="journal article" date="2017" name="Nature">
        <title>The Apostasia genome and the evolution of orchids.</title>
        <authorList>
            <person name="Zhang G.Q."/>
            <person name="Liu K.W."/>
            <person name="Li Z."/>
            <person name="Lohaus R."/>
            <person name="Hsiao Y.Y."/>
            <person name="Niu S.C."/>
            <person name="Wang J.Y."/>
            <person name="Lin Y.C."/>
            <person name="Xu Q."/>
            <person name="Chen L.J."/>
            <person name="Yoshida K."/>
            <person name="Fujiwara S."/>
            <person name="Wang Z.W."/>
            <person name="Zhang Y.Q."/>
            <person name="Mitsuda N."/>
            <person name="Wang M."/>
            <person name="Liu G.H."/>
            <person name="Pecoraro L."/>
            <person name="Huang H.X."/>
            <person name="Xiao X.J."/>
            <person name="Lin M."/>
            <person name="Wu X.Y."/>
            <person name="Wu W.L."/>
            <person name="Chen Y.Y."/>
            <person name="Chang S.B."/>
            <person name="Sakamoto S."/>
            <person name="Ohme-Takagi M."/>
            <person name="Yagi M."/>
            <person name="Zeng S.J."/>
            <person name="Shen C.Y."/>
            <person name="Yeh C.M."/>
            <person name="Luo Y.B."/>
            <person name="Tsai W.C."/>
            <person name="Van de Peer Y."/>
            <person name="Liu Z.J."/>
        </authorList>
    </citation>
    <scope>NUCLEOTIDE SEQUENCE [LARGE SCALE GENOMIC DNA]</scope>
    <source>
        <strain evidence="3">cv. Shenzhen</strain>
        <tissue evidence="2">Stem</tissue>
    </source>
</reference>
<dbReference type="Gene3D" id="1.20.1280.50">
    <property type="match status" value="1"/>
</dbReference>
<organism evidence="2 3">
    <name type="scientific">Apostasia shenzhenica</name>
    <dbReference type="NCBI Taxonomy" id="1088818"/>
    <lineage>
        <taxon>Eukaryota</taxon>
        <taxon>Viridiplantae</taxon>
        <taxon>Streptophyta</taxon>
        <taxon>Embryophyta</taxon>
        <taxon>Tracheophyta</taxon>
        <taxon>Spermatophyta</taxon>
        <taxon>Magnoliopsida</taxon>
        <taxon>Liliopsida</taxon>
        <taxon>Asparagales</taxon>
        <taxon>Orchidaceae</taxon>
        <taxon>Apostasioideae</taxon>
        <taxon>Apostasia</taxon>
    </lineage>
</organism>
<dbReference type="PROSITE" id="PS50181">
    <property type="entry name" value="FBOX"/>
    <property type="match status" value="1"/>
</dbReference>